<dbReference type="AlphaFoldDB" id="A0A6A4JY90"/>
<evidence type="ECO:0000313" key="2">
    <source>
        <dbReference type="Proteomes" id="UP000466442"/>
    </source>
</evidence>
<accession>A0A6A4JY90</accession>
<reference evidence="1" key="1">
    <citation type="journal article" date="2021" name="Mol. Ecol. Resour.">
        <title>Apolygus lucorum genome provides insights into omnivorousness and mesophyll feeding.</title>
        <authorList>
            <person name="Liu Y."/>
            <person name="Liu H."/>
            <person name="Wang H."/>
            <person name="Huang T."/>
            <person name="Liu B."/>
            <person name="Yang B."/>
            <person name="Yin L."/>
            <person name="Li B."/>
            <person name="Zhang Y."/>
            <person name="Zhang S."/>
            <person name="Jiang F."/>
            <person name="Zhang X."/>
            <person name="Ren Y."/>
            <person name="Wang B."/>
            <person name="Wang S."/>
            <person name="Lu Y."/>
            <person name="Wu K."/>
            <person name="Fan W."/>
            <person name="Wang G."/>
        </authorList>
    </citation>
    <scope>NUCLEOTIDE SEQUENCE</scope>
    <source>
        <strain evidence="1">12Hb</strain>
    </source>
</reference>
<name>A0A6A4JY90_APOLU</name>
<proteinExistence type="predicted"/>
<sequence length="241" mass="27346">MVKPFSSPPDYSDEEGDESDTVVIGEYNDHTDCDIANLDTFCCTRTKPQLYHVEHSLSQVTSRKMDGRYNGDIRLSTDSANTLEDYLHQNFYSSNVERFTAGIELARERSRYFSSAQVDRRSDLDIACSSSTLTLIQDLNSFHRSETFEVQEINSNLISPLGFLAFGSLVPVKPKSVSKFRVWSQVNFTPIAETAINPVILYHSEMSHCSQDQTYLVYGGYNVAHLTVSYYLQMVSKLTIR</sequence>
<keyword evidence="2" id="KW-1185">Reference proteome</keyword>
<dbReference type="Proteomes" id="UP000466442">
    <property type="component" value="Linkage Group LG1"/>
</dbReference>
<protein>
    <submittedName>
        <fullName evidence="1">Uncharacterized protein</fullName>
    </submittedName>
</protein>
<comment type="caution">
    <text evidence="1">The sequence shown here is derived from an EMBL/GenBank/DDBJ whole genome shotgun (WGS) entry which is preliminary data.</text>
</comment>
<dbReference type="EMBL" id="WIXP02000001">
    <property type="protein sequence ID" value="KAF6216575.1"/>
    <property type="molecule type" value="Genomic_DNA"/>
</dbReference>
<evidence type="ECO:0000313" key="1">
    <source>
        <dbReference type="EMBL" id="KAF6216575.1"/>
    </source>
</evidence>
<organism evidence="1 2">
    <name type="scientific">Apolygus lucorum</name>
    <name type="common">Small green plant bug</name>
    <name type="synonym">Lygocoris lucorum</name>
    <dbReference type="NCBI Taxonomy" id="248454"/>
    <lineage>
        <taxon>Eukaryota</taxon>
        <taxon>Metazoa</taxon>
        <taxon>Ecdysozoa</taxon>
        <taxon>Arthropoda</taxon>
        <taxon>Hexapoda</taxon>
        <taxon>Insecta</taxon>
        <taxon>Pterygota</taxon>
        <taxon>Neoptera</taxon>
        <taxon>Paraneoptera</taxon>
        <taxon>Hemiptera</taxon>
        <taxon>Heteroptera</taxon>
        <taxon>Panheteroptera</taxon>
        <taxon>Cimicomorpha</taxon>
        <taxon>Miridae</taxon>
        <taxon>Mirini</taxon>
        <taxon>Apolygus</taxon>
    </lineage>
</organism>
<gene>
    <name evidence="1" type="ORF">GE061_000918</name>
</gene>